<dbReference type="InterPro" id="IPR011251">
    <property type="entry name" value="Luciferase-like_dom"/>
</dbReference>
<evidence type="ECO:0000313" key="6">
    <source>
        <dbReference type="EMBL" id="XDI07010.1"/>
    </source>
</evidence>
<feature type="domain" description="Luciferase-like" evidence="5">
    <location>
        <begin position="1"/>
        <end position="320"/>
    </location>
</feature>
<evidence type="ECO:0000259" key="5">
    <source>
        <dbReference type="Pfam" id="PF00296"/>
    </source>
</evidence>
<evidence type="ECO:0000256" key="1">
    <source>
        <dbReference type="ARBA" id="ARBA00022630"/>
    </source>
</evidence>
<dbReference type="PANTHER" id="PTHR42847:SF4">
    <property type="entry name" value="ALKANESULFONATE MONOOXYGENASE-RELATED"/>
    <property type="match status" value="1"/>
</dbReference>
<keyword evidence="2" id="KW-0288">FMN</keyword>
<dbReference type="InterPro" id="IPR050172">
    <property type="entry name" value="SsuD_RutA_monooxygenase"/>
</dbReference>
<dbReference type="AlphaFoldDB" id="A0AB39BLN5"/>
<keyword evidence="1" id="KW-0285">Flavoprotein</keyword>
<dbReference type="RefSeq" id="WP_368499386.1">
    <property type="nucleotide sequence ID" value="NZ_CP162511.1"/>
</dbReference>
<evidence type="ECO:0000256" key="4">
    <source>
        <dbReference type="ARBA" id="ARBA00023033"/>
    </source>
</evidence>
<evidence type="ECO:0000256" key="3">
    <source>
        <dbReference type="ARBA" id="ARBA00023002"/>
    </source>
</evidence>
<evidence type="ECO:0000256" key="2">
    <source>
        <dbReference type="ARBA" id="ARBA00022643"/>
    </source>
</evidence>
<protein>
    <submittedName>
        <fullName evidence="6">LLM class flavin-dependent oxidoreductase</fullName>
    </submittedName>
</protein>
<dbReference type="Gene3D" id="3.20.20.30">
    <property type="entry name" value="Luciferase-like domain"/>
    <property type="match status" value="1"/>
</dbReference>
<dbReference type="GO" id="GO:0008726">
    <property type="term" value="F:alkanesulfonate monooxygenase activity"/>
    <property type="evidence" value="ECO:0007669"/>
    <property type="project" value="TreeGrafter"/>
</dbReference>
<gene>
    <name evidence="6" type="ORF">ABFY20_07900</name>
</gene>
<sequence>MHFGYWTPVYGGFLRNVGDERMPATWDYIRQVSTLADRLGFHTTLVPELYLNDRKGVEAPSLEAWSLSSAILAVTERLRVMTAVRPGFHLPTVVAKTSATLSDIGYAASGTDRFALNLVAAWWAEEARQYGGTFAPHDDRYVQAGEFVEVLKGLWRETPFSFSGNYYDVDQAVLSPKPATAPVVFAGGESESGREAIASFADAYVLHGGTVEEAREKVADLDARRLRRVGEPFREFGMAAYVIVRDTEAEARRELERITTIDPASPGYASFEQFRANSRLDVELSKREYSVGTRGLRPNLVGTPEQVAERILEFERAGITLLLIQSSPLHEELERIATQVFPLVRQASPALV</sequence>
<keyword evidence="4" id="KW-0503">Monooxygenase</keyword>
<name>A0AB39BLN5_9MICO</name>
<organism evidence="6">
    <name type="scientific">Herbiconiux sp. A18JL235</name>
    <dbReference type="NCBI Taxonomy" id="3152363"/>
    <lineage>
        <taxon>Bacteria</taxon>
        <taxon>Bacillati</taxon>
        <taxon>Actinomycetota</taxon>
        <taxon>Actinomycetes</taxon>
        <taxon>Micrococcales</taxon>
        <taxon>Microbacteriaceae</taxon>
        <taxon>Herbiconiux</taxon>
    </lineage>
</organism>
<dbReference type="InterPro" id="IPR036661">
    <property type="entry name" value="Luciferase-like_sf"/>
</dbReference>
<keyword evidence="3" id="KW-0560">Oxidoreductase</keyword>
<dbReference type="EMBL" id="CP162511">
    <property type="protein sequence ID" value="XDI07010.1"/>
    <property type="molecule type" value="Genomic_DNA"/>
</dbReference>
<dbReference type="PANTHER" id="PTHR42847">
    <property type="entry name" value="ALKANESULFONATE MONOOXYGENASE"/>
    <property type="match status" value="1"/>
</dbReference>
<reference evidence="6" key="1">
    <citation type="submission" date="2024-05" db="EMBL/GenBank/DDBJ databases">
        <title>Herbiconiux sp. A18JL235.</title>
        <authorList>
            <person name="Zhang G."/>
        </authorList>
    </citation>
    <scope>NUCLEOTIDE SEQUENCE</scope>
    <source>
        <strain evidence="6">A18JL235</strain>
    </source>
</reference>
<accession>A0AB39BLN5</accession>
<dbReference type="SUPFAM" id="SSF51679">
    <property type="entry name" value="Bacterial luciferase-like"/>
    <property type="match status" value="1"/>
</dbReference>
<proteinExistence type="predicted"/>
<dbReference type="GO" id="GO:0046306">
    <property type="term" value="P:alkanesulfonate catabolic process"/>
    <property type="evidence" value="ECO:0007669"/>
    <property type="project" value="TreeGrafter"/>
</dbReference>
<dbReference type="Pfam" id="PF00296">
    <property type="entry name" value="Bac_luciferase"/>
    <property type="match status" value="1"/>
</dbReference>